<sequence>MTLNLIRINQHELDSFLNDPSLLEDFLDNDDENANQINIDKSWGGILFLLTGGTYNDSHPSNRIFFSCNFIDEEQDLGYGPAHYLTKDEVSIYAKELSAINLEDLKNNFDPLKMDAIGVYPGNWERDGEEERTYLIEYFEELRSFYLAAAQKEQAILTFIG</sequence>
<protein>
    <submittedName>
        <fullName evidence="1">YfbM family protein</fullName>
    </submittedName>
</protein>
<organism evidence="1 2">
    <name type="scientific">Aureispira anguillae</name>
    <dbReference type="NCBI Taxonomy" id="2864201"/>
    <lineage>
        <taxon>Bacteria</taxon>
        <taxon>Pseudomonadati</taxon>
        <taxon>Bacteroidota</taxon>
        <taxon>Saprospiria</taxon>
        <taxon>Saprospirales</taxon>
        <taxon>Saprospiraceae</taxon>
        <taxon>Aureispira</taxon>
    </lineage>
</organism>
<dbReference type="InterPro" id="IPR015068">
    <property type="entry name" value="DUF1877"/>
</dbReference>
<dbReference type="Pfam" id="PF08974">
    <property type="entry name" value="DUF1877"/>
    <property type="match status" value="1"/>
</dbReference>
<evidence type="ECO:0000313" key="2">
    <source>
        <dbReference type="Proteomes" id="UP001060919"/>
    </source>
</evidence>
<reference evidence="1" key="1">
    <citation type="submission" date="2022-09" db="EMBL/GenBank/DDBJ databases">
        <title>Aureispira anguillicida sp. nov., isolated from Leptocephalus of Japanese eel Anguilla japonica.</title>
        <authorList>
            <person name="Yuasa K."/>
            <person name="Mekata T."/>
            <person name="Ikunari K."/>
        </authorList>
    </citation>
    <scope>NUCLEOTIDE SEQUENCE</scope>
    <source>
        <strain evidence="1">EL160426</strain>
    </source>
</reference>
<name>A0A915YCA2_9BACT</name>
<accession>A0A915YCA2</accession>
<dbReference type="Proteomes" id="UP001060919">
    <property type="component" value="Chromosome"/>
</dbReference>
<keyword evidence="2" id="KW-1185">Reference proteome</keyword>
<dbReference type="Gene3D" id="3.40.1760.10">
    <property type="entry name" value="YfbM-like super family"/>
    <property type="match status" value="1"/>
</dbReference>
<evidence type="ECO:0000313" key="1">
    <source>
        <dbReference type="EMBL" id="BDS10432.1"/>
    </source>
</evidence>
<dbReference type="SUPFAM" id="SSF111069">
    <property type="entry name" value="Hypothetical protein yfbM"/>
    <property type="match status" value="1"/>
</dbReference>
<proteinExistence type="predicted"/>
<dbReference type="KEGG" id="aup:AsAng_0011400"/>
<dbReference type="AlphaFoldDB" id="A0A915YCA2"/>
<dbReference type="InterPro" id="IPR035944">
    <property type="entry name" value="YfbM-like_sf"/>
</dbReference>
<dbReference type="EMBL" id="AP026867">
    <property type="protein sequence ID" value="BDS10432.1"/>
    <property type="molecule type" value="Genomic_DNA"/>
</dbReference>
<gene>
    <name evidence="1" type="ORF">AsAng_0011400</name>
</gene>
<dbReference type="RefSeq" id="WP_264791743.1">
    <property type="nucleotide sequence ID" value="NZ_AP026867.1"/>
</dbReference>